<evidence type="ECO:0000256" key="10">
    <source>
        <dbReference type="ARBA" id="ARBA00032013"/>
    </source>
</evidence>
<feature type="transmembrane region" description="Helical" evidence="12">
    <location>
        <begin position="332"/>
        <end position="359"/>
    </location>
</feature>
<evidence type="ECO:0000313" key="14">
    <source>
        <dbReference type="EMBL" id="KAA8589080.1"/>
    </source>
</evidence>
<sequence length="475" mass="54012">MAPWTLTLNPVDLPQERTVEPQDAHWALLLGRSFGIFPPCFTPLSSEDAFAKGDIGGKQGNCWLFQAFNPKEVFGNEKPVRYPVAALESQTGCLGHLHNLLAKTSDRGRHCHNLASIDEMSPPDTSNTTSEGDFGETIPWLQFNDSMGLYPPGFHTDITKHLGVQITLITAYSLIILLGLVGNALVIYMIIRYRNMRTVTNFFIANLALADLLVDTLCLPFTLVYTLLDEWKFGSVLCHMVPFAQALSVHVSILTLTVIALERYRCIIFHLGRRLTWHSSFLIMAFTWTMSAVLAAPLAIFREYRHEEIPSINLRIAVCSEKWPHGTSRDGVIYSLSMLLLQYILPLAIISYTYICIWVKLKNHISPSTRIDSINRRKKTTKMLALVVVVFATCWLPFHVFQLASDLDLVLRFKEYKLIYTVFHIIAMCSTFTNPLLYGWMNKNYRNGFLMVFRCEDRLDSFHPRARSGHALQEG</sequence>
<proteinExistence type="inferred from homology"/>
<evidence type="ECO:0000256" key="7">
    <source>
        <dbReference type="ARBA" id="ARBA00023136"/>
    </source>
</evidence>
<dbReference type="PROSITE" id="PS00237">
    <property type="entry name" value="G_PROTEIN_RECEP_F1_1"/>
    <property type="match status" value="1"/>
</dbReference>
<dbReference type="Proteomes" id="UP000327493">
    <property type="component" value="Chromosome 10"/>
</dbReference>
<feature type="transmembrane region" description="Helical" evidence="12">
    <location>
        <begin position="380"/>
        <end position="398"/>
    </location>
</feature>
<comment type="caution">
    <text evidence="14">The sequence shown here is derived from an EMBL/GenBank/DDBJ whole genome shotgun (WGS) entry which is preliminary data.</text>
</comment>
<dbReference type="InterPro" id="IPR000611">
    <property type="entry name" value="NPY_rcpt"/>
</dbReference>
<evidence type="ECO:0000256" key="8">
    <source>
        <dbReference type="ARBA" id="ARBA00023170"/>
    </source>
</evidence>
<organism evidence="14 15">
    <name type="scientific">Etheostoma spectabile</name>
    <name type="common">orangethroat darter</name>
    <dbReference type="NCBI Taxonomy" id="54343"/>
    <lineage>
        <taxon>Eukaryota</taxon>
        <taxon>Metazoa</taxon>
        <taxon>Chordata</taxon>
        <taxon>Craniata</taxon>
        <taxon>Vertebrata</taxon>
        <taxon>Euteleostomi</taxon>
        <taxon>Actinopterygii</taxon>
        <taxon>Neopterygii</taxon>
        <taxon>Teleostei</taxon>
        <taxon>Neoteleostei</taxon>
        <taxon>Acanthomorphata</taxon>
        <taxon>Eupercaria</taxon>
        <taxon>Perciformes</taxon>
        <taxon>Percoidei</taxon>
        <taxon>Percidae</taxon>
        <taxon>Etheostomatinae</taxon>
        <taxon>Etheostoma</taxon>
    </lineage>
</organism>
<dbReference type="Pfam" id="PF00001">
    <property type="entry name" value="7tm_1"/>
    <property type="match status" value="1"/>
</dbReference>
<evidence type="ECO:0000256" key="1">
    <source>
        <dbReference type="ARBA" id="ARBA00004141"/>
    </source>
</evidence>
<comment type="subcellular location">
    <subcellularLocation>
        <location evidence="1">Membrane</location>
        <topology evidence="1">Multi-pass membrane protein</topology>
    </subcellularLocation>
</comment>
<feature type="transmembrane region" description="Helical" evidence="12">
    <location>
        <begin position="169"/>
        <end position="191"/>
    </location>
</feature>
<evidence type="ECO:0000256" key="6">
    <source>
        <dbReference type="ARBA" id="ARBA00023040"/>
    </source>
</evidence>
<dbReference type="PRINTS" id="PR01012">
    <property type="entry name" value="NRPEPTIDEYR"/>
</dbReference>
<dbReference type="PRINTS" id="PR00237">
    <property type="entry name" value="GPCRRHODOPSN"/>
</dbReference>
<gene>
    <name evidence="14" type="ORF">FQN60_010425</name>
</gene>
<evidence type="ECO:0000256" key="5">
    <source>
        <dbReference type="ARBA" id="ARBA00022989"/>
    </source>
</evidence>
<evidence type="ECO:0000259" key="13">
    <source>
        <dbReference type="PROSITE" id="PS50262"/>
    </source>
</evidence>
<comment type="similarity">
    <text evidence="2 11">Belongs to the G-protein coupled receptor 1 family.</text>
</comment>
<evidence type="ECO:0000256" key="4">
    <source>
        <dbReference type="ARBA" id="ARBA00022692"/>
    </source>
</evidence>
<feature type="domain" description="G-protein coupled receptors family 1 profile" evidence="13">
    <location>
        <begin position="182"/>
        <end position="438"/>
    </location>
</feature>
<evidence type="ECO:0000313" key="15">
    <source>
        <dbReference type="Proteomes" id="UP000327493"/>
    </source>
</evidence>
<dbReference type="PANTHER" id="PTHR24235">
    <property type="entry name" value="NEUROPEPTIDE Y RECEPTOR"/>
    <property type="match status" value="1"/>
</dbReference>
<dbReference type="GO" id="GO:0004983">
    <property type="term" value="F:neuropeptide Y receptor activity"/>
    <property type="evidence" value="ECO:0007669"/>
    <property type="project" value="InterPro"/>
</dbReference>
<feature type="transmembrane region" description="Helical" evidence="12">
    <location>
        <begin position="281"/>
        <end position="301"/>
    </location>
</feature>
<dbReference type="PROSITE" id="PS50262">
    <property type="entry name" value="G_PROTEIN_RECEP_F1_2"/>
    <property type="match status" value="1"/>
</dbReference>
<dbReference type="EMBL" id="VOFY01000010">
    <property type="protein sequence ID" value="KAA8589080.1"/>
    <property type="molecule type" value="Genomic_DNA"/>
</dbReference>
<evidence type="ECO:0000256" key="12">
    <source>
        <dbReference type="SAM" id="Phobius"/>
    </source>
</evidence>
<dbReference type="SMART" id="SM01381">
    <property type="entry name" value="7TM_GPCR_Srsx"/>
    <property type="match status" value="1"/>
</dbReference>
<dbReference type="SUPFAM" id="SSF81321">
    <property type="entry name" value="Family A G protein-coupled receptor-like"/>
    <property type="match status" value="1"/>
</dbReference>
<name>A0A5J5D808_9PERO</name>
<feature type="transmembrane region" description="Helical" evidence="12">
    <location>
        <begin position="203"/>
        <end position="228"/>
    </location>
</feature>
<dbReference type="PRINTS" id="PR01014">
    <property type="entry name" value="NRPEPTIDEY2R"/>
</dbReference>
<keyword evidence="6 11" id="KW-0297">G-protein coupled receptor</keyword>
<keyword evidence="5 12" id="KW-1133">Transmembrane helix</keyword>
<feature type="transmembrane region" description="Helical" evidence="12">
    <location>
        <begin position="418"/>
        <end position="441"/>
    </location>
</feature>
<dbReference type="PANTHER" id="PTHR24235:SF22">
    <property type="entry name" value="NEUROPEPTIDE Y RECEPTOR TYPE 2"/>
    <property type="match status" value="1"/>
</dbReference>
<evidence type="ECO:0000256" key="2">
    <source>
        <dbReference type="ARBA" id="ARBA00010663"/>
    </source>
</evidence>
<protein>
    <recommendedName>
        <fullName evidence="3">Neuropeptide Y receptor type 2</fullName>
    </recommendedName>
    <alternativeName>
        <fullName evidence="10">NPY-Y2 receptor</fullName>
    </alternativeName>
</protein>
<reference evidence="14 15" key="1">
    <citation type="submission" date="2019-08" db="EMBL/GenBank/DDBJ databases">
        <title>A chromosome-level genome assembly, high-density linkage maps, and genome scans reveal the genomic architecture of hybrid incompatibilities underlying speciation via character displacement in darters (Percidae: Etheostominae).</title>
        <authorList>
            <person name="Moran R.L."/>
            <person name="Catchen J.M."/>
            <person name="Fuller R.C."/>
        </authorList>
    </citation>
    <scope>NUCLEOTIDE SEQUENCE [LARGE SCALE GENOMIC DNA]</scope>
    <source>
        <strain evidence="14">EspeVRDwgs_2016</strain>
        <tissue evidence="14">Muscle</tissue>
    </source>
</reference>
<dbReference type="InterPro" id="IPR017452">
    <property type="entry name" value="GPCR_Rhodpsn_7TM"/>
</dbReference>
<keyword evidence="15" id="KW-1185">Reference proteome</keyword>
<keyword evidence="4 11" id="KW-0812">Transmembrane</keyword>
<keyword evidence="7 12" id="KW-0472">Membrane</keyword>
<evidence type="ECO:0000256" key="11">
    <source>
        <dbReference type="RuleBase" id="RU000688"/>
    </source>
</evidence>
<keyword evidence="8 11" id="KW-0675">Receptor</keyword>
<keyword evidence="9 11" id="KW-0807">Transducer</keyword>
<dbReference type="AlphaFoldDB" id="A0A5J5D808"/>
<evidence type="ECO:0000256" key="3">
    <source>
        <dbReference type="ARBA" id="ARBA00019472"/>
    </source>
</evidence>
<feature type="transmembrane region" description="Helical" evidence="12">
    <location>
        <begin position="240"/>
        <end position="261"/>
    </location>
</feature>
<dbReference type="InterPro" id="IPR001358">
    <property type="entry name" value="NPY2_rcpt"/>
</dbReference>
<dbReference type="Gene3D" id="1.20.1070.10">
    <property type="entry name" value="Rhodopsin 7-helix transmembrane proteins"/>
    <property type="match status" value="1"/>
</dbReference>
<evidence type="ECO:0000256" key="9">
    <source>
        <dbReference type="ARBA" id="ARBA00023224"/>
    </source>
</evidence>
<dbReference type="InterPro" id="IPR000276">
    <property type="entry name" value="GPCR_Rhodpsn"/>
</dbReference>
<accession>A0A5J5D808</accession>
<dbReference type="GO" id="GO:0016020">
    <property type="term" value="C:membrane"/>
    <property type="evidence" value="ECO:0007669"/>
    <property type="project" value="UniProtKB-SubCell"/>
</dbReference>